<name>A0ABS8JHB1_9GAMM</name>
<accession>A0ABS8JHB1</accession>
<evidence type="ECO:0000313" key="3">
    <source>
        <dbReference type="Proteomes" id="UP001165293"/>
    </source>
</evidence>
<evidence type="ECO:0000313" key="2">
    <source>
        <dbReference type="EMBL" id="MCC8362959.1"/>
    </source>
</evidence>
<dbReference type="Proteomes" id="UP001165293">
    <property type="component" value="Unassembled WGS sequence"/>
</dbReference>
<keyword evidence="1" id="KW-0732">Signal</keyword>
<proteinExistence type="predicted"/>
<gene>
    <name evidence="2" type="ORF">LK996_07705</name>
</gene>
<evidence type="ECO:0000256" key="1">
    <source>
        <dbReference type="SAM" id="SignalP"/>
    </source>
</evidence>
<comment type="caution">
    <text evidence="2">The sequence shown here is derived from an EMBL/GenBank/DDBJ whole genome shotgun (WGS) entry which is preliminary data.</text>
</comment>
<dbReference type="EMBL" id="JAJGAK010000001">
    <property type="protein sequence ID" value="MCC8362959.1"/>
    <property type="molecule type" value="Genomic_DNA"/>
</dbReference>
<organism evidence="2 3">
    <name type="scientific">Noviluteimonas lactosilytica</name>
    <dbReference type="NCBI Taxonomy" id="2888523"/>
    <lineage>
        <taxon>Bacteria</taxon>
        <taxon>Pseudomonadati</taxon>
        <taxon>Pseudomonadota</taxon>
        <taxon>Gammaproteobacteria</taxon>
        <taxon>Lysobacterales</taxon>
        <taxon>Lysobacteraceae</taxon>
        <taxon>Noviluteimonas</taxon>
    </lineage>
</organism>
<dbReference type="RefSeq" id="WP_230526529.1">
    <property type="nucleotide sequence ID" value="NZ_JAJGAK010000001.1"/>
</dbReference>
<feature type="signal peptide" evidence="1">
    <location>
        <begin position="1"/>
        <end position="22"/>
    </location>
</feature>
<feature type="chain" id="PRO_5046506718" evidence="1">
    <location>
        <begin position="23"/>
        <end position="213"/>
    </location>
</feature>
<sequence>MKLRHKLLTSALIALAAPAAFAQSFAELKATGLLVPGSCTLALTNGGIVALGAINEIDLDPQAETALPAGSVSVDINCTAPTKVAAMITENRGGSSTRTGDASFGLGKTSTGVSIGFYEAVAKTPMADGAPSTFITAPNTVGNLWASPTGDAFLEHGTGRKFVAFGTAAAGPSSVTTASLDIEVRPTIAPTTVLMLPAPETIDGSLTMDLVYL</sequence>
<dbReference type="InterPro" id="IPR010546">
    <property type="entry name" value="DUF1120"/>
</dbReference>
<reference evidence="2" key="1">
    <citation type="submission" date="2021-10" db="EMBL/GenBank/DDBJ databases">
        <authorList>
            <person name="Lyu M."/>
            <person name="Wang X."/>
            <person name="Meng X."/>
            <person name="Xu K."/>
        </authorList>
    </citation>
    <scope>NUCLEOTIDE SEQUENCE</scope>
    <source>
        <strain evidence="2">A6</strain>
    </source>
</reference>
<keyword evidence="3" id="KW-1185">Reference proteome</keyword>
<dbReference type="Pfam" id="PF06551">
    <property type="entry name" value="DUF1120"/>
    <property type="match status" value="1"/>
</dbReference>
<protein>
    <submittedName>
        <fullName evidence="2">DUF1120 domain-containing protein</fullName>
    </submittedName>
</protein>